<feature type="transmembrane region" description="Helical" evidence="1">
    <location>
        <begin position="109"/>
        <end position="128"/>
    </location>
</feature>
<protein>
    <submittedName>
        <fullName evidence="2">Uncharacterized protein</fullName>
    </submittedName>
</protein>
<feature type="transmembrane region" description="Helical" evidence="1">
    <location>
        <begin position="140"/>
        <end position="160"/>
    </location>
</feature>
<keyword evidence="1" id="KW-0812">Transmembrane</keyword>
<accession>A0AAU7C6X7</accession>
<evidence type="ECO:0000256" key="1">
    <source>
        <dbReference type="SAM" id="Phobius"/>
    </source>
</evidence>
<dbReference type="EMBL" id="CP155447">
    <property type="protein sequence ID" value="XBH00927.1"/>
    <property type="molecule type" value="Genomic_DNA"/>
</dbReference>
<reference evidence="2" key="1">
    <citation type="submission" date="2024-05" db="EMBL/GenBank/DDBJ databases">
        <title>Planctomycetes of the genus Singulisphaera possess chitinolytic capabilities.</title>
        <authorList>
            <person name="Ivanova A."/>
        </authorList>
    </citation>
    <scope>NUCLEOTIDE SEQUENCE</scope>
    <source>
        <strain evidence="2">Ch08T</strain>
    </source>
</reference>
<keyword evidence="1" id="KW-0472">Membrane</keyword>
<sequence length="171" mass="18548">MAVQLSCVDRDHKGELWSLDLDRERVVVRDASGAPVAEFTPEEAVGRFQMPSFSENVKHFGIQLESSIFHFAVPKDGLREIKALINRTIVASGPEAILSIRNRAIRDTLVGLVCAVGGVVLTVGSYVSAANKPQGGEYTITYGLVLFGFAIFCKGVYGLIQYGQVRSLAES</sequence>
<keyword evidence="1" id="KW-1133">Transmembrane helix</keyword>
<gene>
    <name evidence="2" type="ORF">V5E97_21495</name>
</gene>
<evidence type="ECO:0000313" key="2">
    <source>
        <dbReference type="EMBL" id="XBH00927.1"/>
    </source>
</evidence>
<proteinExistence type="predicted"/>
<organism evidence="2">
    <name type="scientific">Singulisphaera sp. Ch08</name>
    <dbReference type="NCBI Taxonomy" id="3120278"/>
    <lineage>
        <taxon>Bacteria</taxon>
        <taxon>Pseudomonadati</taxon>
        <taxon>Planctomycetota</taxon>
        <taxon>Planctomycetia</taxon>
        <taxon>Isosphaerales</taxon>
        <taxon>Isosphaeraceae</taxon>
        <taxon>Singulisphaera</taxon>
    </lineage>
</organism>
<name>A0AAU7C6X7_9BACT</name>
<dbReference type="RefSeq" id="WP_406693609.1">
    <property type="nucleotide sequence ID" value="NZ_CP155447.1"/>
</dbReference>
<dbReference type="AlphaFoldDB" id="A0AAU7C6X7"/>